<dbReference type="SUPFAM" id="SSF100909">
    <property type="entry name" value="IP3 receptor type 1 binding core, domain 2"/>
    <property type="match status" value="2"/>
</dbReference>
<dbReference type="SMART" id="SM00472">
    <property type="entry name" value="MIR"/>
    <property type="match status" value="4"/>
</dbReference>
<evidence type="ECO:0000313" key="19">
    <source>
        <dbReference type="EMBL" id="SSX19687.1"/>
    </source>
</evidence>
<dbReference type="Pfam" id="PF08454">
    <property type="entry name" value="RIH_assoc"/>
    <property type="match status" value="1"/>
</dbReference>
<dbReference type="FunFam" id="2.80.10.50:FF:000005">
    <property type="entry name" value="Inositol 1,4,5-trisphosphate receptor type 2"/>
    <property type="match status" value="1"/>
</dbReference>
<feature type="transmembrane region" description="Helical" evidence="16">
    <location>
        <begin position="2322"/>
        <end position="2344"/>
    </location>
</feature>
<dbReference type="Pfam" id="PF08709">
    <property type="entry name" value="Ins145_P3_rec"/>
    <property type="match status" value="1"/>
</dbReference>
<evidence type="ECO:0000256" key="1">
    <source>
        <dbReference type="ARBA" id="ARBA00004477"/>
    </source>
</evidence>
<proteinExistence type="inferred from homology"/>
<keyword evidence="5 16" id="KW-0107">Calcium channel</keyword>
<dbReference type="InterPro" id="IPR013662">
    <property type="entry name" value="RIH_assoc-dom"/>
</dbReference>
<evidence type="ECO:0000256" key="17">
    <source>
        <dbReference type="SAM" id="Coils"/>
    </source>
</evidence>
<dbReference type="InterPro" id="IPR015925">
    <property type="entry name" value="Ryanodine_IP3_receptor"/>
</dbReference>
<keyword evidence="6 16" id="KW-0812">Transmembrane</keyword>
<keyword evidence="12 16" id="KW-0472">Membrane</keyword>
<evidence type="ECO:0000256" key="12">
    <source>
        <dbReference type="ARBA" id="ARBA00023136"/>
    </source>
</evidence>
<keyword evidence="4 16" id="KW-0109">Calcium transport</keyword>
<evidence type="ECO:0000256" key="5">
    <source>
        <dbReference type="ARBA" id="ARBA00022673"/>
    </source>
</evidence>
<comment type="domain">
    <text evidence="16">The receptor contains a calcium channel in its C-terminal extremity. Its large N-terminal cytoplasmic region has the ligand-binding site in the N-terminus and modulatory sites in the middle portion immediately upstream of the channel region.</text>
</comment>
<feature type="transmembrane region" description="Helical" evidence="16">
    <location>
        <begin position="2147"/>
        <end position="2177"/>
    </location>
</feature>
<comment type="similarity">
    <text evidence="2 16">Belongs to the InsP3 receptor family.</text>
</comment>
<keyword evidence="3 16" id="KW-0813">Transport</keyword>
<evidence type="ECO:0000259" key="18">
    <source>
        <dbReference type="PROSITE" id="PS50919"/>
    </source>
</evidence>
<name>A0A336LTN2_CULSO</name>
<organism evidence="19">
    <name type="scientific">Culicoides sonorensis</name>
    <name type="common">Biting midge</name>
    <dbReference type="NCBI Taxonomy" id="179676"/>
    <lineage>
        <taxon>Eukaryota</taxon>
        <taxon>Metazoa</taxon>
        <taxon>Ecdysozoa</taxon>
        <taxon>Arthropoda</taxon>
        <taxon>Hexapoda</taxon>
        <taxon>Insecta</taxon>
        <taxon>Pterygota</taxon>
        <taxon>Neoptera</taxon>
        <taxon>Endopterygota</taxon>
        <taxon>Diptera</taxon>
        <taxon>Nematocera</taxon>
        <taxon>Chironomoidea</taxon>
        <taxon>Ceratopogonidae</taxon>
        <taxon>Ceratopogoninae</taxon>
        <taxon>Culicoides</taxon>
        <taxon>Monoculicoides</taxon>
    </lineage>
</organism>
<dbReference type="GO" id="GO:0005789">
    <property type="term" value="C:endoplasmic reticulum membrane"/>
    <property type="evidence" value="ECO:0007669"/>
    <property type="project" value="UniProtKB-SubCell"/>
</dbReference>
<evidence type="ECO:0000256" key="6">
    <source>
        <dbReference type="ARBA" id="ARBA00022692"/>
    </source>
</evidence>
<protein>
    <recommendedName>
        <fullName evidence="16">Inositol 1,4,5-trisphosphate receptor</fullName>
    </recommendedName>
</protein>
<dbReference type="FunFam" id="1.25.10.30:FF:000001">
    <property type="entry name" value="Inositol 1,4,5-trisphosphate receptor, type 2"/>
    <property type="match status" value="1"/>
</dbReference>
<feature type="coiled-coil region" evidence="17">
    <location>
        <begin position="2564"/>
        <end position="2598"/>
    </location>
</feature>
<keyword evidence="14 16" id="KW-1071">Ligand-gated ion channel</keyword>
<evidence type="ECO:0000256" key="3">
    <source>
        <dbReference type="ARBA" id="ARBA00022448"/>
    </source>
</evidence>
<dbReference type="Pfam" id="PF02815">
    <property type="entry name" value="MIR"/>
    <property type="match status" value="1"/>
</dbReference>
<keyword evidence="13 16" id="KW-0675">Receptor</keyword>
<dbReference type="OMA" id="GSWLYIM"/>
<dbReference type="EMBL" id="UFQT01000095">
    <property type="protein sequence ID" value="SSX19687.1"/>
    <property type="molecule type" value="Genomic_DNA"/>
</dbReference>
<dbReference type="PROSITE" id="PS50919">
    <property type="entry name" value="MIR"/>
    <property type="match status" value="2"/>
</dbReference>
<dbReference type="PANTHER" id="PTHR45816">
    <property type="entry name" value="MIR DOMAIN-CONTAINING PROTEIN"/>
    <property type="match status" value="1"/>
</dbReference>
<evidence type="ECO:0000256" key="11">
    <source>
        <dbReference type="ARBA" id="ARBA00023065"/>
    </source>
</evidence>
<gene>
    <name evidence="19" type="primary">CSON015329</name>
</gene>
<feature type="domain" description="MIR" evidence="18">
    <location>
        <begin position="109"/>
        <end position="163"/>
    </location>
</feature>
<sequence length="2614" mass="297299">MEIGSSFLHLGDIISLFAEGNVSGFLSTLGLVDDRIVVCPVAGDLTNPPKKFRDCLVKLCPMNRYSAQKQFWKAAKQGSNTDTGLLKRLHHAAEIEKKQNESENKKLLGAIVQYGSVVQLLHLKSNKYVTVNKRLPSLLEKNAMRVYLDANGNEGSWFYLMPFYKLRSTGDNVVLGDKVILKPVNANQQNLHVSANYELLDNPGCKEVNVLNSSTSWKITLFMEHRENQDDILKGGDVIRLFHAEQEKFLTMDEYRKQQHVFLRTTGRTSATAATSSKALWECEVVQHDPCRGGAGHWDSLFRFKHLATGYYLAAELDTDVVSSINLENVQDQTQNTEGFKLISVPYSTDIATVFELDPTTLTRGDSLVPQSSYVRLRHLCSNTWVHATSIPIDIDDDKPVMSKVGCSPIKEDKEAFALIPVSPVEVRDLDFANDACKVLSAMSARLDNGSISTNERKSLSALLQDIIYFIAGQENEQNKSEALELTINNPNRDRQKLLREQYILKQLFKILQGPFVEETREGGPFLKIEELSDPKNAPFKHIFRLCYRILRLSQQDYRKNQEYIAKHFGLMQKQIGYDILAEDTITALLHNNRKLLEKHITGAEIETFVGLVRKNMTQWESRFLDYLSDLCVSNKKAIAVTQELICKSVLSQKNLDILIETFIIECEKKRELNETKLAEILEFKDQTPESESTDIVEKSKNEKDKDKVKEVVLIWHNRQRFKPIFELAKGVKLGKKDDKAILDYYRHQLNLFSNMCLNRQYLALNNLSPRLNIDLILRCIADESMPYELRASFCKLMLHLHVDRDPQEPANPIQYARLWSEIPSVMSICDYDSNKQPDSNKEEVRAKFNSTITFVENYLCNVASKMWLFSDAEQNKLTFEVVKLARDLIYFGFYSFSDLLRLTKTLLSILDCVSETDFGDNNLPTGDIESEGGVLRSIGDMGAVMTSLTLGSISTAIVAPSISVQQRQSVTQLMKEYPLVMDTKLKIIEILQFILDVRLDYRISCLLSIFKREFDETEHLNADSVNIRQKNIDLESISSQAEGIFGSSSEDSSNLDLDGQGGRTFLRVLLHLIMHDYPPLVSGALHLLFRHFSQRQEVLHAFRQVQLLVSDSDVESYKQIKSDLDILRQSVEKSELWVFKSKTYAEDNMSGAINITLMMKNVGVHVVVLDLLQIPFDEKEDVRMHGLMALAHEFLQNFCLGNPQNQILLYQQLDLFLNPGILEAETVCAIFKDNLSLCNEVGEKVVQHFVHCIEVHGRFVEYLKFLQTIVKAENQFIRKSQDMVMQELVNAGEEVLVFYNDKSSFNNFIDIMRQYKEGTLIDDSPLKYHIELVKLLGCCTMGKNVYTEIKCNSLLALDDIVAMICHPDCVVEVKEAYVGFLNHCYIDTEVEMKEIYSSNHMWSLFEKSFLIDMDQLIKSGIKPNVALENYIINEIMMILVSYFNSPFSDQCTAVQKRQLIFVQLLQSAYKISQCKWLTPSKKFNIENCIRTLSEIAKCRGIALPSDLDAQVSIMFNKTALLTRQTSKWLLASKQTKLEKSQSQIMRLDRSIIEGLQDIVSLLEDQLKPLIEAEQSLLVDILYRSELLFPLGTESRKKCESGGFIRRFFGNEFCRKPSNAGDEKKVITVKTAITHGPGAKYLKRAGRSLHEVQNHLDKEGASDLVVELVIKSVNSPSIFVEAVELGIALLEGGNSIIQKGMYNKFQSNDLSQAFFKVFYDKMKDSQMEIKSTVTVNTTEMNVKANENKQDVRDVEKFSRKHAKSNGIVITDEFREELNTAGLATSKAYASARSLSPGEDASITNIGSALEDMLAEKMEKHKDKDEKNKLSSKVLVMQPILRFLQLLCENHNPDMQNLLRHQNYKTNYNLVSETLMFLDCICGSTTGGLGLLGLYINENNVSLINQTLETLTEYCQGPCHENQNCIATHESNGLDIITALILNDINPLGKNRMDLVLELKNNASKLLLAIMESRGDSENAERILYNMNPKQLIDVACRAFHQEEVLLDDQDVDDLNGGEENDDIGVSPKEVGHNIYILCHQLAQHNKELAGFLKPRENSGVEVKNNKALSYYATHTAQIEIVRQDRSLEQIVFPIPELCEYLTEDTKVTILNTAERDDQGSKVADFFDRTESMFVEMKWQKKLRAQPALFWISSLETLWSNILFNFVLLINLIVAFFYPFENTVPELSFYFSNLIWCSILVSFIFVIMLPKTSCIRACAAALILRLIFSVGPEPTLWLIGSLTVGLKGIHMVSIMGNHGTLEKKLMAILTDAELLYHIGYITFCTCGILLHPFFYSVLLFDIVYREETLLNVIRSVTRNGRSIILTAILALILVYMFSIVGYMFFKDDFVVTVDEESLDEKAENHMLPPDQNDSNECRIVETGGETKERACDSLLMCIITTLNQGLRNGGGIGDILRAPSSKESLFVARVIYDLIFFFVVIIIVLNLIFGVIIDTFADLRSEKQQKELILKNTCFICGLNRSAFDNKTVSFEEHIKHEHNMWHYLYFIVLVKVKDPTEFTGPESYVHAMVKDCILDWFPRLRAMSLAAIDGDGEQIELRTLQLHLESTQSLVSKLSVQLMELKDQMTEQRKQKQRLGLLNPTSSASYQFNNFQLV</sequence>
<keyword evidence="9 16" id="KW-0106">Calcium</keyword>
<comment type="subcellular location">
    <subcellularLocation>
        <location evidence="1 16">Endoplasmic reticulum membrane</location>
        <topology evidence="1 16">Multi-pass membrane protein</topology>
    </subcellularLocation>
</comment>
<dbReference type="InterPro" id="IPR005821">
    <property type="entry name" value="Ion_trans_dom"/>
</dbReference>
<dbReference type="PRINTS" id="PR00779">
    <property type="entry name" value="INSP3RECEPTR"/>
</dbReference>
<dbReference type="Gene3D" id="1.25.10.30">
    <property type="entry name" value="IP3 receptor type 1 binding core, RIH domain"/>
    <property type="match status" value="1"/>
</dbReference>
<dbReference type="Gene3D" id="2.80.10.50">
    <property type="match status" value="2"/>
</dbReference>
<keyword evidence="10 16" id="KW-1133">Transmembrane helix</keyword>
<dbReference type="GO" id="GO:0051209">
    <property type="term" value="P:release of sequestered calcium ion into cytosol"/>
    <property type="evidence" value="ECO:0007669"/>
    <property type="project" value="UniProtKB-UniRule"/>
</dbReference>
<dbReference type="VEuPathDB" id="VectorBase:CSON015329"/>
<evidence type="ECO:0000256" key="7">
    <source>
        <dbReference type="ARBA" id="ARBA00022737"/>
    </source>
</evidence>
<evidence type="ECO:0000256" key="10">
    <source>
        <dbReference type="ARBA" id="ARBA00022989"/>
    </source>
</evidence>
<evidence type="ECO:0000256" key="16">
    <source>
        <dbReference type="RuleBase" id="RU368044"/>
    </source>
</evidence>
<dbReference type="InterPro" id="IPR036300">
    <property type="entry name" value="MIR_dom_sf"/>
</dbReference>
<accession>A0A336LTN2</accession>
<dbReference type="FunFam" id="2.80.10.50:FF:000002">
    <property type="entry name" value="Inositol 1,4,5-trisphosphate receptor type 2"/>
    <property type="match status" value="1"/>
</dbReference>
<dbReference type="SUPFAM" id="SSF82109">
    <property type="entry name" value="MIR domain"/>
    <property type="match status" value="2"/>
</dbReference>
<dbReference type="InterPro" id="IPR014821">
    <property type="entry name" value="Ins145_P3_rcpt"/>
</dbReference>
<feature type="transmembrane region" description="Helical" evidence="16">
    <location>
        <begin position="2433"/>
        <end position="2456"/>
    </location>
</feature>
<keyword evidence="8 16" id="KW-0256">Endoplasmic reticulum</keyword>
<dbReference type="InterPro" id="IPR000493">
    <property type="entry name" value="InsP3_rcpt"/>
</dbReference>
<dbReference type="PANTHER" id="PTHR45816:SF4">
    <property type="entry name" value="RYR_IP3R HOMOLOGY ASSOCIATED DOMAIN-CONTAINING PROTEIN"/>
    <property type="match status" value="1"/>
</dbReference>
<evidence type="ECO:0000256" key="13">
    <source>
        <dbReference type="ARBA" id="ARBA00023170"/>
    </source>
</evidence>
<comment type="subunit">
    <text evidence="16">Homotetramer.</text>
</comment>
<keyword evidence="17" id="KW-0175">Coiled coil</keyword>
<keyword evidence="11 16" id="KW-0406">Ion transport</keyword>
<comment type="function">
    <text evidence="16">Receptor for inositol 1,4,5-trisphosphate, a second messenger that mediates the release of intracellular calcium.</text>
</comment>
<dbReference type="GO" id="GO:0005220">
    <property type="term" value="F:inositol 1,4,5-trisphosphate-gated calcium channel activity"/>
    <property type="evidence" value="ECO:0007669"/>
    <property type="project" value="UniProtKB-UniRule"/>
</dbReference>
<dbReference type="InterPro" id="IPR016093">
    <property type="entry name" value="MIR_motif"/>
</dbReference>
<dbReference type="GO" id="GO:0070679">
    <property type="term" value="F:inositol 1,4,5 trisphosphate binding"/>
    <property type="evidence" value="ECO:0007669"/>
    <property type="project" value="UniProtKB-UniRule"/>
</dbReference>
<evidence type="ECO:0000256" key="15">
    <source>
        <dbReference type="ARBA" id="ARBA00023303"/>
    </source>
</evidence>
<dbReference type="CDD" id="cd23277">
    <property type="entry name" value="beta-trefoil_MIR_ITPR"/>
    <property type="match status" value="1"/>
</dbReference>
<evidence type="ECO:0000256" key="2">
    <source>
        <dbReference type="ARBA" id="ARBA00009453"/>
    </source>
</evidence>
<dbReference type="InterPro" id="IPR000699">
    <property type="entry name" value="RIH_dom"/>
</dbReference>
<evidence type="ECO:0000256" key="4">
    <source>
        <dbReference type="ARBA" id="ARBA00022568"/>
    </source>
</evidence>
<dbReference type="Pfam" id="PF01365">
    <property type="entry name" value="RYDR_ITPR"/>
    <property type="match status" value="2"/>
</dbReference>
<keyword evidence="15 16" id="KW-0407">Ion channel</keyword>
<evidence type="ECO:0000256" key="9">
    <source>
        <dbReference type="ARBA" id="ARBA00022837"/>
    </source>
</evidence>
<dbReference type="Pfam" id="PF00520">
    <property type="entry name" value="Ion_trans"/>
    <property type="match status" value="1"/>
</dbReference>
<evidence type="ECO:0000256" key="8">
    <source>
        <dbReference type="ARBA" id="ARBA00022824"/>
    </source>
</evidence>
<dbReference type="InterPro" id="IPR035910">
    <property type="entry name" value="RyR/IP3R_RIH_dom_sf"/>
</dbReference>
<feature type="domain" description="MIR" evidence="18">
    <location>
        <begin position="230"/>
        <end position="286"/>
    </location>
</feature>
<reference evidence="19" key="1">
    <citation type="submission" date="2018-07" db="EMBL/GenBank/DDBJ databases">
        <authorList>
            <person name="Quirk P.G."/>
            <person name="Krulwich T.A."/>
        </authorList>
    </citation>
    <scope>NUCLEOTIDE SEQUENCE</scope>
</reference>
<evidence type="ECO:0000256" key="14">
    <source>
        <dbReference type="ARBA" id="ARBA00023286"/>
    </source>
</evidence>
<dbReference type="Gene3D" id="1.10.287.70">
    <property type="match status" value="1"/>
</dbReference>
<feature type="transmembrane region" description="Helical" evidence="16">
    <location>
        <begin position="2189"/>
        <end position="2209"/>
    </location>
</feature>
<keyword evidence="7" id="KW-0677">Repeat</keyword>
<feature type="transmembrane region" description="Helical" evidence="16">
    <location>
        <begin position="2273"/>
        <end position="2301"/>
    </location>
</feature>